<evidence type="ECO:0000256" key="1">
    <source>
        <dbReference type="SAM" id="MobiDB-lite"/>
    </source>
</evidence>
<feature type="region of interest" description="Disordered" evidence="1">
    <location>
        <begin position="32"/>
        <end position="72"/>
    </location>
</feature>
<dbReference type="EMBL" id="JACFSA010000005">
    <property type="protein sequence ID" value="MBI0144557.1"/>
    <property type="molecule type" value="Genomic_DNA"/>
</dbReference>
<evidence type="ECO:0000313" key="3">
    <source>
        <dbReference type="Proteomes" id="UP000700855"/>
    </source>
</evidence>
<evidence type="ECO:0000313" key="2">
    <source>
        <dbReference type="EMBL" id="MBI0144557.1"/>
    </source>
</evidence>
<proteinExistence type="predicted"/>
<reference evidence="2 3" key="1">
    <citation type="submission" date="2020-07" db="EMBL/GenBank/DDBJ databases">
        <title>Isolated bacteria genomes of Apis mellifera.</title>
        <authorList>
            <person name="Wu J."/>
            <person name="Zheng H."/>
        </authorList>
    </citation>
    <scope>NUCLEOTIDE SEQUENCE [LARGE SCALE GENOMIC DNA]</scope>
    <source>
        <strain evidence="2 3">W8116</strain>
    </source>
</reference>
<comment type="caution">
    <text evidence="2">The sequence shown here is derived from an EMBL/GenBank/DDBJ whole genome shotgun (WGS) entry which is preliminary data.</text>
</comment>
<dbReference type="RefSeq" id="WP_198206333.1">
    <property type="nucleotide sequence ID" value="NZ_JACFSA010000005.1"/>
</dbReference>
<evidence type="ECO:0008006" key="4">
    <source>
        <dbReference type="Google" id="ProtNLM"/>
    </source>
</evidence>
<keyword evidence="3" id="KW-1185">Reference proteome</keyword>
<protein>
    <recommendedName>
        <fullName evidence="4">Ribbon-helix-helix protein CopG domain-containing protein</fullName>
    </recommendedName>
</protein>
<sequence length="72" mass="7643">MPKDLDDKASRLTKKEGIPDSAIIRKAVDRYVQATGKSSRQPPHQDARAPPEPMNDGSGSALRSCGHAVGCA</sequence>
<dbReference type="Proteomes" id="UP000700855">
    <property type="component" value="Unassembled WGS sequence"/>
</dbReference>
<gene>
    <name evidence="2" type="ORF">H3U98_07185</name>
</gene>
<organism evidence="2 3">
    <name type="scientific">Bifidobacterium choladohabitans</name>
    <dbReference type="NCBI Taxonomy" id="2750947"/>
    <lineage>
        <taxon>Bacteria</taxon>
        <taxon>Bacillati</taxon>
        <taxon>Actinomycetota</taxon>
        <taxon>Actinomycetes</taxon>
        <taxon>Bifidobacteriales</taxon>
        <taxon>Bifidobacteriaceae</taxon>
        <taxon>Bifidobacterium</taxon>
    </lineage>
</organism>
<accession>A0ABS0R1S1</accession>
<name>A0ABS0R1S1_9BIFI</name>